<feature type="signal peptide" evidence="1">
    <location>
        <begin position="1"/>
        <end position="16"/>
    </location>
</feature>
<evidence type="ECO:0000313" key="4">
    <source>
        <dbReference type="Proteomes" id="UP001278766"/>
    </source>
</evidence>
<organism evidence="3 4">
    <name type="scientific">Chaetomium fimeti</name>
    <dbReference type="NCBI Taxonomy" id="1854472"/>
    <lineage>
        <taxon>Eukaryota</taxon>
        <taxon>Fungi</taxon>
        <taxon>Dikarya</taxon>
        <taxon>Ascomycota</taxon>
        <taxon>Pezizomycotina</taxon>
        <taxon>Sordariomycetes</taxon>
        <taxon>Sordariomycetidae</taxon>
        <taxon>Sordariales</taxon>
        <taxon>Chaetomiaceae</taxon>
        <taxon>Chaetomium</taxon>
    </lineage>
</organism>
<proteinExistence type="predicted"/>
<reference evidence="3" key="1">
    <citation type="journal article" date="2023" name="Mol. Phylogenet. Evol.">
        <title>Genome-scale phylogeny and comparative genomics of the fungal order Sordariales.</title>
        <authorList>
            <person name="Hensen N."/>
            <person name="Bonometti L."/>
            <person name="Westerberg I."/>
            <person name="Brannstrom I.O."/>
            <person name="Guillou S."/>
            <person name="Cros-Aarteil S."/>
            <person name="Calhoun S."/>
            <person name="Haridas S."/>
            <person name="Kuo A."/>
            <person name="Mondo S."/>
            <person name="Pangilinan J."/>
            <person name="Riley R."/>
            <person name="LaButti K."/>
            <person name="Andreopoulos B."/>
            <person name="Lipzen A."/>
            <person name="Chen C."/>
            <person name="Yan M."/>
            <person name="Daum C."/>
            <person name="Ng V."/>
            <person name="Clum A."/>
            <person name="Steindorff A."/>
            <person name="Ohm R.A."/>
            <person name="Martin F."/>
            <person name="Silar P."/>
            <person name="Natvig D.O."/>
            <person name="Lalanne C."/>
            <person name="Gautier V."/>
            <person name="Ament-Velasquez S.L."/>
            <person name="Kruys A."/>
            <person name="Hutchinson M.I."/>
            <person name="Powell A.J."/>
            <person name="Barry K."/>
            <person name="Miller A.N."/>
            <person name="Grigoriev I.V."/>
            <person name="Debuchy R."/>
            <person name="Gladieux P."/>
            <person name="Hiltunen Thoren M."/>
            <person name="Johannesson H."/>
        </authorList>
    </citation>
    <scope>NUCLEOTIDE SEQUENCE</scope>
    <source>
        <strain evidence="3">CBS 168.71</strain>
    </source>
</reference>
<keyword evidence="4" id="KW-1185">Reference proteome</keyword>
<dbReference type="EMBL" id="JAUEPN010000002">
    <property type="protein sequence ID" value="KAK3298789.1"/>
    <property type="molecule type" value="Genomic_DNA"/>
</dbReference>
<feature type="chain" id="PRO_5042174342" description="DUF7907 domain-containing protein" evidence="1">
    <location>
        <begin position="17"/>
        <end position="208"/>
    </location>
</feature>
<dbReference type="InterPro" id="IPR057229">
    <property type="entry name" value="DUF7907"/>
</dbReference>
<dbReference type="Proteomes" id="UP001278766">
    <property type="component" value="Unassembled WGS sequence"/>
</dbReference>
<dbReference type="AlphaFoldDB" id="A0AAE0LVW0"/>
<accession>A0AAE0LVW0</accession>
<comment type="caution">
    <text evidence="3">The sequence shown here is derived from an EMBL/GenBank/DDBJ whole genome shotgun (WGS) entry which is preliminary data.</text>
</comment>
<protein>
    <recommendedName>
        <fullName evidence="2">DUF7907 domain-containing protein</fullName>
    </recommendedName>
</protein>
<evidence type="ECO:0000259" key="2">
    <source>
        <dbReference type="Pfam" id="PF25484"/>
    </source>
</evidence>
<gene>
    <name evidence="3" type="ORF">B0H64DRAFT_354462</name>
</gene>
<dbReference type="Pfam" id="PF25484">
    <property type="entry name" value="DUF7907"/>
    <property type="match status" value="1"/>
</dbReference>
<feature type="domain" description="DUF7907" evidence="2">
    <location>
        <begin position="29"/>
        <end position="183"/>
    </location>
</feature>
<evidence type="ECO:0000313" key="3">
    <source>
        <dbReference type="EMBL" id="KAK3298789.1"/>
    </source>
</evidence>
<dbReference type="GeneID" id="87838485"/>
<name>A0AAE0LVW0_9PEZI</name>
<reference evidence="3" key="2">
    <citation type="submission" date="2023-06" db="EMBL/GenBank/DDBJ databases">
        <authorList>
            <consortium name="Lawrence Berkeley National Laboratory"/>
            <person name="Haridas S."/>
            <person name="Hensen N."/>
            <person name="Bonometti L."/>
            <person name="Westerberg I."/>
            <person name="Brannstrom I.O."/>
            <person name="Guillou S."/>
            <person name="Cros-Aarteil S."/>
            <person name="Calhoun S."/>
            <person name="Kuo A."/>
            <person name="Mondo S."/>
            <person name="Pangilinan J."/>
            <person name="Riley R."/>
            <person name="Labutti K."/>
            <person name="Andreopoulos B."/>
            <person name="Lipzen A."/>
            <person name="Chen C."/>
            <person name="Yanf M."/>
            <person name="Daum C."/>
            <person name="Ng V."/>
            <person name="Clum A."/>
            <person name="Steindorff A."/>
            <person name="Ohm R."/>
            <person name="Martin F."/>
            <person name="Silar P."/>
            <person name="Natvig D."/>
            <person name="Lalanne C."/>
            <person name="Gautier V."/>
            <person name="Ament-Velasquez S.L."/>
            <person name="Kruys A."/>
            <person name="Hutchinson M.I."/>
            <person name="Powell A.J."/>
            <person name="Barry K."/>
            <person name="Miller A.N."/>
            <person name="Grigoriev I.V."/>
            <person name="Debuchy R."/>
            <person name="Gladieux P."/>
            <person name="Thoren M.H."/>
            <person name="Johannesson H."/>
        </authorList>
    </citation>
    <scope>NUCLEOTIDE SEQUENCE</scope>
    <source>
        <strain evidence="3">CBS 168.71</strain>
    </source>
</reference>
<sequence>MRFPISVVTLAAAVTALPSQQARAPTFTSKGFNLYAHVTGGNSSLAESVEGMTLSTAHTGAAMNAAVLSHTSVRLFYQNGTAESGTSSIVTDGGSPPSIPFSLAVQPAGEPRRILDIDVGSGTPNFVSAEGTLQNAIAEGSFLACDAVIPYYNRVFTTLQFVYGKADPATLAECVTIQLVAKCAELNELPDEGSLSSHEFAVDVKCEA</sequence>
<evidence type="ECO:0000256" key="1">
    <source>
        <dbReference type="SAM" id="SignalP"/>
    </source>
</evidence>
<dbReference type="RefSeq" id="XP_062662303.1">
    <property type="nucleotide sequence ID" value="XM_062801537.1"/>
</dbReference>
<keyword evidence="1" id="KW-0732">Signal</keyword>